<feature type="compositionally biased region" description="Basic and acidic residues" evidence="1">
    <location>
        <begin position="43"/>
        <end position="53"/>
    </location>
</feature>
<organism evidence="2 3">
    <name type="scientific">Podospora aff. communis PSN243</name>
    <dbReference type="NCBI Taxonomy" id="3040156"/>
    <lineage>
        <taxon>Eukaryota</taxon>
        <taxon>Fungi</taxon>
        <taxon>Dikarya</taxon>
        <taxon>Ascomycota</taxon>
        <taxon>Pezizomycotina</taxon>
        <taxon>Sordariomycetes</taxon>
        <taxon>Sordariomycetidae</taxon>
        <taxon>Sordariales</taxon>
        <taxon>Podosporaceae</taxon>
        <taxon>Podospora</taxon>
    </lineage>
</organism>
<comment type="caution">
    <text evidence="2">The sequence shown here is derived from an EMBL/GenBank/DDBJ whole genome shotgun (WGS) entry which is preliminary data.</text>
</comment>
<reference evidence="2" key="2">
    <citation type="submission" date="2023-05" db="EMBL/GenBank/DDBJ databases">
        <authorList>
            <consortium name="Lawrence Berkeley National Laboratory"/>
            <person name="Steindorff A."/>
            <person name="Hensen N."/>
            <person name="Bonometti L."/>
            <person name="Westerberg I."/>
            <person name="Brannstrom I.O."/>
            <person name="Guillou S."/>
            <person name="Cros-Aarteil S."/>
            <person name="Calhoun S."/>
            <person name="Haridas S."/>
            <person name="Kuo A."/>
            <person name="Mondo S."/>
            <person name="Pangilinan J."/>
            <person name="Riley R."/>
            <person name="Labutti K."/>
            <person name="Andreopoulos B."/>
            <person name="Lipzen A."/>
            <person name="Chen C."/>
            <person name="Yanf M."/>
            <person name="Daum C."/>
            <person name="Ng V."/>
            <person name="Clum A."/>
            <person name="Ohm R."/>
            <person name="Martin F."/>
            <person name="Silar P."/>
            <person name="Natvig D."/>
            <person name="Lalanne C."/>
            <person name="Gautier V."/>
            <person name="Ament-Velasquez S.L."/>
            <person name="Kruys A."/>
            <person name="Hutchinson M.I."/>
            <person name="Powell A.J."/>
            <person name="Barry K."/>
            <person name="Miller A.N."/>
            <person name="Grigoriev I.V."/>
            <person name="Debuchy R."/>
            <person name="Gladieux P."/>
            <person name="Thoren M.H."/>
            <person name="Johannesson H."/>
        </authorList>
    </citation>
    <scope>NUCLEOTIDE SEQUENCE</scope>
    <source>
        <strain evidence="2">PSN243</strain>
    </source>
</reference>
<evidence type="ECO:0000256" key="1">
    <source>
        <dbReference type="SAM" id="MobiDB-lite"/>
    </source>
</evidence>
<proteinExistence type="predicted"/>
<evidence type="ECO:0000313" key="2">
    <source>
        <dbReference type="EMBL" id="KAK4449821.1"/>
    </source>
</evidence>
<feature type="compositionally biased region" description="Basic and acidic residues" evidence="1">
    <location>
        <begin position="80"/>
        <end position="96"/>
    </location>
</feature>
<feature type="region of interest" description="Disordered" evidence="1">
    <location>
        <begin position="34"/>
        <end position="53"/>
    </location>
</feature>
<protein>
    <submittedName>
        <fullName evidence="2">Uncharacterized protein</fullName>
    </submittedName>
</protein>
<accession>A0AAV9GQ60</accession>
<dbReference type="EMBL" id="MU865935">
    <property type="protein sequence ID" value="KAK4449821.1"/>
    <property type="molecule type" value="Genomic_DNA"/>
</dbReference>
<dbReference type="AlphaFoldDB" id="A0AAV9GQ60"/>
<gene>
    <name evidence="2" type="ORF">QBC34DRAFT_298374</name>
</gene>
<name>A0AAV9GQ60_9PEZI</name>
<evidence type="ECO:0000313" key="3">
    <source>
        <dbReference type="Proteomes" id="UP001321760"/>
    </source>
</evidence>
<dbReference type="Proteomes" id="UP001321760">
    <property type="component" value="Unassembled WGS sequence"/>
</dbReference>
<reference evidence="2" key="1">
    <citation type="journal article" date="2023" name="Mol. Phylogenet. Evol.">
        <title>Genome-scale phylogeny and comparative genomics of the fungal order Sordariales.</title>
        <authorList>
            <person name="Hensen N."/>
            <person name="Bonometti L."/>
            <person name="Westerberg I."/>
            <person name="Brannstrom I.O."/>
            <person name="Guillou S."/>
            <person name="Cros-Aarteil S."/>
            <person name="Calhoun S."/>
            <person name="Haridas S."/>
            <person name="Kuo A."/>
            <person name="Mondo S."/>
            <person name="Pangilinan J."/>
            <person name="Riley R."/>
            <person name="LaButti K."/>
            <person name="Andreopoulos B."/>
            <person name="Lipzen A."/>
            <person name="Chen C."/>
            <person name="Yan M."/>
            <person name="Daum C."/>
            <person name="Ng V."/>
            <person name="Clum A."/>
            <person name="Steindorff A."/>
            <person name="Ohm R.A."/>
            <person name="Martin F."/>
            <person name="Silar P."/>
            <person name="Natvig D.O."/>
            <person name="Lalanne C."/>
            <person name="Gautier V."/>
            <person name="Ament-Velasquez S.L."/>
            <person name="Kruys A."/>
            <person name="Hutchinson M.I."/>
            <person name="Powell A.J."/>
            <person name="Barry K."/>
            <person name="Miller A.N."/>
            <person name="Grigoriev I.V."/>
            <person name="Debuchy R."/>
            <person name="Gladieux P."/>
            <person name="Hiltunen Thoren M."/>
            <person name="Johannesson H."/>
        </authorList>
    </citation>
    <scope>NUCLEOTIDE SEQUENCE</scope>
    <source>
        <strain evidence="2">PSN243</strain>
    </source>
</reference>
<feature type="region of interest" description="Disordered" evidence="1">
    <location>
        <begin position="66"/>
        <end position="96"/>
    </location>
</feature>
<keyword evidence="3" id="KW-1185">Reference proteome</keyword>
<sequence>RAASLPDITQPVKRPRLDALPTFLPASRLDAPLAASSMARPEAAQDRPVHDRVVDDTYRRQALTELQEKSNQHTLPPNSHGKDTDNLIRKLLEKAK</sequence>
<feature type="non-terminal residue" evidence="2">
    <location>
        <position position="1"/>
    </location>
</feature>